<protein>
    <submittedName>
        <fullName evidence="2">Uncharacterized protein</fullName>
    </submittedName>
</protein>
<organism evidence="2 3">
    <name type="scientific">Corynespora cassiicola Philippines</name>
    <dbReference type="NCBI Taxonomy" id="1448308"/>
    <lineage>
        <taxon>Eukaryota</taxon>
        <taxon>Fungi</taxon>
        <taxon>Dikarya</taxon>
        <taxon>Ascomycota</taxon>
        <taxon>Pezizomycotina</taxon>
        <taxon>Dothideomycetes</taxon>
        <taxon>Pleosporomycetidae</taxon>
        <taxon>Pleosporales</taxon>
        <taxon>Corynesporascaceae</taxon>
        <taxon>Corynespora</taxon>
    </lineage>
</organism>
<keyword evidence="3" id="KW-1185">Reference proteome</keyword>
<evidence type="ECO:0000313" key="3">
    <source>
        <dbReference type="Proteomes" id="UP000240883"/>
    </source>
</evidence>
<keyword evidence="1" id="KW-0812">Transmembrane</keyword>
<dbReference type="EMBL" id="KZ678128">
    <property type="protein sequence ID" value="PSN75138.1"/>
    <property type="molecule type" value="Genomic_DNA"/>
</dbReference>
<evidence type="ECO:0000256" key="1">
    <source>
        <dbReference type="SAM" id="Phobius"/>
    </source>
</evidence>
<reference evidence="2 3" key="1">
    <citation type="journal article" date="2018" name="Front. Microbiol.">
        <title>Genome-Wide Analysis of Corynespora cassiicola Leaf Fall Disease Putative Effectors.</title>
        <authorList>
            <person name="Lopez D."/>
            <person name="Ribeiro S."/>
            <person name="Label P."/>
            <person name="Fumanal B."/>
            <person name="Venisse J.S."/>
            <person name="Kohler A."/>
            <person name="de Oliveira R.R."/>
            <person name="Labutti K."/>
            <person name="Lipzen A."/>
            <person name="Lail K."/>
            <person name="Bauer D."/>
            <person name="Ohm R.A."/>
            <person name="Barry K.W."/>
            <person name="Spatafora J."/>
            <person name="Grigoriev I.V."/>
            <person name="Martin F.M."/>
            <person name="Pujade-Renaud V."/>
        </authorList>
    </citation>
    <scope>NUCLEOTIDE SEQUENCE [LARGE SCALE GENOMIC DNA]</scope>
    <source>
        <strain evidence="2 3">Philippines</strain>
    </source>
</reference>
<feature type="transmembrane region" description="Helical" evidence="1">
    <location>
        <begin position="201"/>
        <end position="220"/>
    </location>
</feature>
<dbReference type="Proteomes" id="UP000240883">
    <property type="component" value="Unassembled WGS sequence"/>
</dbReference>
<proteinExistence type="predicted"/>
<feature type="transmembrane region" description="Helical" evidence="1">
    <location>
        <begin position="294"/>
        <end position="311"/>
    </location>
</feature>
<feature type="transmembrane region" description="Helical" evidence="1">
    <location>
        <begin position="124"/>
        <end position="153"/>
    </location>
</feature>
<feature type="transmembrane region" description="Helical" evidence="1">
    <location>
        <begin position="323"/>
        <end position="348"/>
    </location>
</feature>
<gene>
    <name evidence="2" type="ORF">BS50DRAFT_671368</name>
</gene>
<sequence>MASPDSSTSRLQRAVPASLFLVIALAAFYFMDLLSLIADFPPPSATGFIEAPSHDIKHPILERFHWIPFLDEVFRNITVGFAPSSFGYDDVSRWQMVNFLNEFGVIYMILLLESSRKGNEGTIVYYPMVTALLSQLGGGGLVIPIYFALFLVYCRPIQYQTATELRVSLSDAWLYLLLVLVLYTIPLYAMYFAPLLEDRHYWTWFWQLFPVRISMAYWTFQAIGKVIKPPTVFYLGYITSLTLVLGTFITMSSMQWLELLFDAPYSFYDIFFPAPNAVDTWGNRLKRILQLDQASIDLSVLIWLGFLFWDMKKAKILQTWEVYGFLVTSILLVVALGPGAGFGVTWLLRESWINWNNEEEEDDVVKKTN</sequence>
<keyword evidence="1" id="KW-0472">Membrane</keyword>
<name>A0A2T2PCP0_CORCC</name>
<feature type="transmembrane region" description="Helical" evidence="1">
    <location>
        <begin position="173"/>
        <end position="194"/>
    </location>
</feature>
<feature type="transmembrane region" description="Helical" evidence="1">
    <location>
        <begin position="94"/>
        <end position="112"/>
    </location>
</feature>
<feature type="transmembrane region" description="Helical" evidence="1">
    <location>
        <begin position="232"/>
        <end position="251"/>
    </location>
</feature>
<feature type="transmembrane region" description="Helical" evidence="1">
    <location>
        <begin position="19"/>
        <end position="38"/>
    </location>
</feature>
<evidence type="ECO:0000313" key="2">
    <source>
        <dbReference type="EMBL" id="PSN75138.1"/>
    </source>
</evidence>
<accession>A0A2T2PCP0</accession>
<dbReference type="STRING" id="1448308.A0A2T2PCP0"/>
<keyword evidence="1" id="KW-1133">Transmembrane helix</keyword>
<dbReference type="AlphaFoldDB" id="A0A2T2PCP0"/>
<dbReference type="OrthoDB" id="2431938at2759"/>